<evidence type="ECO:0000259" key="10">
    <source>
        <dbReference type="PROSITE" id="PS50885"/>
    </source>
</evidence>
<dbReference type="GO" id="GO:0005886">
    <property type="term" value="C:plasma membrane"/>
    <property type="evidence" value="ECO:0007669"/>
    <property type="project" value="UniProtKB-SubCell"/>
</dbReference>
<evidence type="ECO:0000256" key="4">
    <source>
        <dbReference type="ARBA" id="ARBA00022692"/>
    </source>
</evidence>
<evidence type="ECO:0000313" key="12">
    <source>
        <dbReference type="Proteomes" id="UP000186308"/>
    </source>
</evidence>
<dbReference type="PROSITE" id="PS50885">
    <property type="entry name" value="HAMP"/>
    <property type="match status" value="1"/>
</dbReference>
<dbReference type="GO" id="GO:0006935">
    <property type="term" value="P:chemotaxis"/>
    <property type="evidence" value="ECO:0007669"/>
    <property type="project" value="UniProtKB-KW"/>
</dbReference>
<dbReference type="InterPro" id="IPR003660">
    <property type="entry name" value="HAMP_dom"/>
</dbReference>
<dbReference type="EMBL" id="FTNE01000013">
    <property type="protein sequence ID" value="SIQ98899.1"/>
    <property type="molecule type" value="Genomic_DNA"/>
</dbReference>
<dbReference type="PANTHER" id="PTHR43531">
    <property type="entry name" value="PROTEIN ICFG"/>
    <property type="match status" value="1"/>
</dbReference>
<keyword evidence="5" id="KW-1133">Transmembrane helix</keyword>
<dbReference type="Proteomes" id="UP000186308">
    <property type="component" value="Unassembled WGS sequence"/>
</dbReference>
<keyword evidence="8" id="KW-0807">Transducer</keyword>
<keyword evidence="3" id="KW-0145">Chemotaxis</keyword>
<dbReference type="Gene3D" id="1.10.287.950">
    <property type="entry name" value="Methyl-accepting chemotaxis protein"/>
    <property type="match status" value="1"/>
</dbReference>
<proteinExistence type="inferred from homology"/>
<evidence type="ECO:0000256" key="2">
    <source>
        <dbReference type="ARBA" id="ARBA00022475"/>
    </source>
</evidence>
<evidence type="ECO:0000256" key="1">
    <source>
        <dbReference type="ARBA" id="ARBA00004651"/>
    </source>
</evidence>
<keyword evidence="12" id="KW-1185">Reference proteome</keyword>
<dbReference type="SMART" id="SM00283">
    <property type="entry name" value="MA"/>
    <property type="match status" value="1"/>
</dbReference>
<name>A0A8G2CLC1_ACIRU</name>
<dbReference type="SUPFAM" id="SSF58104">
    <property type="entry name" value="Methyl-accepting chemotaxis protein (MCP) signaling domain"/>
    <property type="match status" value="1"/>
</dbReference>
<keyword evidence="4" id="KW-0812">Transmembrane</keyword>
<dbReference type="InterPro" id="IPR029151">
    <property type="entry name" value="Sensor-like_sf"/>
</dbReference>
<dbReference type="Pfam" id="PF00015">
    <property type="entry name" value="MCPsignal"/>
    <property type="match status" value="1"/>
</dbReference>
<dbReference type="PANTHER" id="PTHR43531:SF11">
    <property type="entry name" value="METHYL-ACCEPTING CHEMOTAXIS PROTEIN 3"/>
    <property type="match status" value="1"/>
</dbReference>
<accession>A0A8G2CLC1</accession>
<dbReference type="GO" id="GO:0007165">
    <property type="term" value="P:signal transduction"/>
    <property type="evidence" value="ECO:0007669"/>
    <property type="project" value="UniProtKB-KW"/>
</dbReference>
<comment type="subcellular location">
    <subcellularLocation>
        <location evidence="1">Cell membrane</location>
        <topology evidence="1">Multi-pass membrane protein</topology>
    </subcellularLocation>
</comment>
<keyword evidence="2" id="KW-1003">Cell membrane</keyword>
<dbReference type="InterPro" id="IPR051310">
    <property type="entry name" value="MCP_chemotaxis"/>
</dbReference>
<evidence type="ECO:0000256" key="5">
    <source>
        <dbReference type="ARBA" id="ARBA00022989"/>
    </source>
</evidence>
<protein>
    <submittedName>
        <fullName evidence="11">Methyl-accepting chemotaxis protein</fullName>
    </submittedName>
</protein>
<sequence length="649" mass="68366">MLRFCGQYDPALILSVSNREASFDQNSHDEHGPRGEALSSGGATAMNTFLLAGSAIVIGGLGFRIMRAWVRHQLTPVCKHVAAVVERAAEHERMVLAQNALSQNIDMLRSMTQAYGDARLDGDDLWFGNHRINGDFQLVDQVKAKFGGAATIFARDRRVSTNILNPGGARAVGTALAPGPVHDRVLGQGLSYRGVTDILGEPYITVYEPILRDDQVIGIMFVGVPSASIVGSHTKTASTVPCFKAIAANIDNMEAIESGQLAAAELAFAKRQEADDVNRRLAAERQSIARSQTLAITAIAAGLEQLAAGNLTYRIDGVLPGSYEKLGRDFNGAIAKLQTTMTAIAASSAGVRAGASEITHASDDLARRTEQQAATLEETAAAMDQITATVRTTALRSSDARDLASAAGQDAKHSSDVVLETVNAMSAIEGSSRQIDKIVGLIDEIAFQTNLLALNAGIEAARAGDAGRGFAVVATEVRALAQRSATAAKEIQGLITASGQQVAVGVRLVGETGQALGRIADQVTRLNVLITDIAASASEQSTGLHEVNTAVNQMDQVTQQNAAMVEQATAASHGLANEAAELARLVEEFVIGDGTPPPAHQRPVERRNLATRPFANGPVKPRTKSAPLVAKGKPKLVAVSSSDPAWQEF</sequence>
<evidence type="ECO:0000256" key="6">
    <source>
        <dbReference type="ARBA" id="ARBA00023136"/>
    </source>
</evidence>
<evidence type="ECO:0000259" key="9">
    <source>
        <dbReference type="PROSITE" id="PS50111"/>
    </source>
</evidence>
<feature type="domain" description="HAMP" evidence="10">
    <location>
        <begin position="290"/>
        <end position="342"/>
    </location>
</feature>
<dbReference type="CDD" id="cd11386">
    <property type="entry name" value="MCP_signal"/>
    <property type="match status" value="1"/>
</dbReference>
<feature type="domain" description="Methyl-accepting transducer" evidence="9">
    <location>
        <begin position="347"/>
        <end position="576"/>
    </location>
</feature>
<evidence type="ECO:0000256" key="8">
    <source>
        <dbReference type="PROSITE-ProRule" id="PRU00284"/>
    </source>
</evidence>
<comment type="similarity">
    <text evidence="7">Belongs to the methyl-accepting chemotaxis (MCP) protein family.</text>
</comment>
<dbReference type="SUPFAM" id="SSF103190">
    <property type="entry name" value="Sensory domain-like"/>
    <property type="match status" value="1"/>
</dbReference>
<evidence type="ECO:0000256" key="7">
    <source>
        <dbReference type="ARBA" id="ARBA00029447"/>
    </source>
</evidence>
<organism evidence="11 12">
    <name type="scientific">Acidiphilium rubrum</name>
    <dbReference type="NCBI Taxonomy" id="526"/>
    <lineage>
        <taxon>Bacteria</taxon>
        <taxon>Pseudomonadati</taxon>
        <taxon>Pseudomonadota</taxon>
        <taxon>Alphaproteobacteria</taxon>
        <taxon>Acetobacterales</taxon>
        <taxon>Acidocellaceae</taxon>
        <taxon>Acidiphilium</taxon>
    </lineage>
</organism>
<gene>
    <name evidence="11" type="ORF">SAMN05421828_11317</name>
</gene>
<dbReference type="AlphaFoldDB" id="A0A8G2CLC1"/>
<evidence type="ECO:0000256" key="3">
    <source>
        <dbReference type="ARBA" id="ARBA00022500"/>
    </source>
</evidence>
<comment type="caution">
    <text evidence="11">The sequence shown here is derived from an EMBL/GenBank/DDBJ whole genome shotgun (WGS) entry which is preliminary data.</text>
</comment>
<keyword evidence="6" id="KW-0472">Membrane</keyword>
<dbReference type="InterPro" id="IPR004089">
    <property type="entry name" value="MCPsignal_dom"/>
</dbReference>
<dbReference type="PROSITE" id="PS50111">
    <property type="entry name" value="CHEMOTAXIS_TRANSDUC_2"/>
    <property type="match status" value="1"/>
</dbReference>
<reference evidence="11 12" key="1">
    <citation type="submission" date="2017-01" db="EMBL/GenBank/DDBJ databases">
        <authorList>
            <person name="Varghese N."/>
            <person name="Submissions S."/>
        </authorList>
    </citation>
    <scope>NUCLEOTIDE SEQUENCE [LARGE SCALE GENOMIC DNA]</scope>
    <source>
        <strain evidence="11 12">ATCC 35905</strain>
    </source>
</reference>
<dbReference type="InterPro" id="IPR033463">
    <property type="entry name" value="sCache_3"/>
</dbReference>
<dbReference type="Pfam" id="PF17202">
    <property type="entry name" value="sCache_3_3"/>
    <property type="match status" value="1"/>
</dbReference>
<evidence type="ECO:0000313" key="11">
    <source>
        <dbReference type="EMBL" id="SIQ98899.1"/>
    </source>
</evidence>
<dbReference type="SMART" id="SM00304">
    <property type="entry name" value="HAMP"/>
    <property type="match status" value="1"/>
</dbReference>
<dbReference type="FunFam" id="1.10.287.950:FF:000001">
    <property type="entry name" value="Methyl-accepting chemotaxis sensory transducer"/>
    <property type="match status" value="1"/>
</dbReference>